<sequence>MRQSPSPNTKALKSQITRGRLVSGALSGKCAPTPQEFRELRIKELRAAAAQLVRRAEVLRAEAERLIKIAEREKAKLARKRRGPTQSAAAPSAKALRHPG</sequence>
<gene>
    <name evidence="2" type="ORF">ABIF63_003493</name>
</gene>
<dbReference type="EMBL" id="JBEPTQ010000002">
    <property type="protein sequence ID" value="MET4719387.1"/>
    <property type="molecule type" value="Genomic_DNA"/>
</dbReference>
<dbReference type="Proteomes" id="UP001549291">
    <property type="component" value="Unassembled WGS sequence"/>
</dbReference>
<evidence type="ECO:0000313" key="2">
    <source>
        <dbReference type="EMBL" id="MET4719387.1"/>
    </source>
</evidence>
<evidence type="ECO:0008006" key="4">
    <source>
        <dbReference type="Google" id="ProtNLM"/>
    </source>
</evidence>
<reference evidence="2 3" key="1">
    <citation type="submission" date="2024-06" db="EMBL/GenBank/DDBJ databases">
        <title>Genomic Encyclopedia of Type Strains, Phase V (KMG-V): Genome sequencing to study the core and pangenomes of soil and plant-associated prokaryotes.</title>
        <authorList>
            <person name="Whitman W."/>
        </authorList>
    </citation>
    <scope>NUCLEOTIDE SEQUENCE [LARGE SCALE GENOMIC DNA]</scope>
    <source>
        <strain evidence="2 3">USDA 160</strain>
    </source>
</reference>
<keyword evidence="3" id="KW-1185">Reference proteome</keyword>
<name>A0ABV2RR05_BRAJP</name>
<proteinExistence type="predicted"/>
<feature type="region of interest" description="Disordered" evidence="1">
    <location>
        <begin position="75"/>
        <end position="100"/>
    </location>
</feature>
<organism evidence="2 3">
    <name type="scientific">Bradyrhizobium japonicum</name>
    <dbReference type="NCBI Taxonomy" id="375"/>
    <lineage>
        <taxon>Bacteria</taxon>
        <taxon>Pseudomonadati</taxon>
        <taxon>Pseudomonadota</taxon>
        <taxon>Alphaproteobacteria</taxon>
        <taxon>Hyphomicrobiales</taxon>
        <taxon>Nitrobacteraceae</taxon>
        <taxon>Bradyrhizobium</taxon>
    </lineage>
</organism>
<protein>
    <recommendedName>
        <fullName evidence="4">Transcriptional regulator</fullName>
    </recommendedName>
</protein>
<evidence type="ECO:0000256" key="1">
    <source>
        <dbReference type="SAM" id="MobiDB-lite"/>
    </source>
</evidence>
<accession>A0ABV2RR05</accession>
<comment type="caution">
    <text evidence="2">The sequence shown here is derived from an EMBL/GenBank/DDBJ whole genome shotgun (WGS) entry which is preliminary data.</text>
</comment>
<dbReference type="RefSeq" id="WP_028154336.1">
    <property type="nucleotide sequence ID" value="NZ_CP066351.1"/>
</dbReference>
<evidence type="ECO:0000313" key="3">
    <source>
        <dbReference type="Proteomes" id="UP001549291"/>
    </source>
</evidence>